<protein>
    <recommendedName>
        <fullName evidence="5">GNAT-like C-terminal domain-containing protein</fullName>
    </recommendedName>
</protein>
<dbReference type="Proteomes" id="UP000077355">
    <property type="component" value="Unassembled WGS sequence"/>
</dbReference>
<accession>A0A168NFX8</accession>
<keyword evidence="4" id="KW-1185">Reference proteome</keyword>
<dbReference type="Gene3D" id="3.40.630.120">
    <property type="match status" value="1"/>
</dbReference>
<reference evidence="3 4" key="1">
    <citation type="submission" date="2016-03" db="EMBL/GenBank/DDBJ databases">
        <title>Draft genome sequence of Paenibacillus antarcticus CECT 5836.</title>
        <authorList>
            <person name="Shin S.-K."/>
            <person name="Yi H."/>
        </authorList>
    </citation>
    <scope>NUCLEOTIDE SEQUENCE [LARGE SCALE GENOMIC DNA]</scope>
    <source>
        <strain evidence="3 4">CECT 5836</strain>
    </source>
</reference>
<evidence type="ECO:0000313" key="3">
    <source>
        <dbReference type="EMBL" id="OAB45755.1"/>
    </source>
</evidence>
<comment type="caution">
    <text evidence="3">The sequence shown here is derived from an EMBL/GenBank/DDBJ whole genome shotgun (WGS) entry which is preliminary data.</text>
</comment>
<evidence type="ECO:0000259" key="1">
    <source>
        <dbReference type="Pfam" id="PF18082"/>
    </source>
</evidence>
<dbReference type="Pfam" id="PF18164">
    <property type="entry name" value="GNAT_C"/>
    <property type="match status" value="1"/>
</dbReference>
<proteinExistence type="predicted"/>
<sequence length="267" mass="32026">MNLKSFCEGIRLNPDAQKLLFDFHKDEESYNRHKQQFYNNRFSFFETVKQYPNHRQLFLYYYVRFAIDAYGEYQRRGIADQIYFDTFTDIEIWCSNCKRDFGEYGIHEYEWLQEHVQLRLFRLGRLQFQPSAFDRELEVEGRKIYKNQIVLNVHIPSGEPLEPQQVEESFELARGFFRGITPIYICHSWLIYPKLDEILKQTSNIIKFRNNFINYQIDYDAREAEERIFNKVSSDPSEYEAHTTLQRSAKAYLMAGNKLGSGYGIKL</sequence>
<feature type="domain" description="GNAT-like C-terminal" evidence="2">
    <location>
        <begin position="120"/>
        <end position="265"/>
    </location>
</feature>
<dbReference type="OrthoDB" id="2139859at2"/>
<dbReference type="InterPro" id="IPR041273">
    <property type="entry name" value="NAT_N"/>
</dbReference>
<dbReference type="RefSeq" id="WP_068650066.1">
    <property type="nucleotide sequence ID" value="NZ_CP043611.1"/>
</dbReference>
<gene>
    <name evidence="3" type="ORF">PBAT_12675</name>
</gene>
<name>A0A168NFX8_9BACL</name>
<evidence type="ECO:0000313" key="4">
    <source>
        <dbReference type="Proteomes" id="UP000077355"/>
    </source>
</evidence>
<organism evidence="3 4">
    <name type="scientific">Paenibacillus antarcticus</name>
    <dbReference type="NCBI Taxonomy" id="253703"/>
    <lineage>
        <taxon>Bacteria</taxon>
        <taxon>Bacillati</taxon>
        <taxon>Bacillota</taxon>
        <taxon>Bacilli</taxon>
        <taxon>Bacillales</taxon>
        <taxon>Paenibacillaceae</taxon>
        <taxon>Paenibacillus</taxon>
    </lineage>
</organism>
<evidence type="ECO:0000259" key="2">
    <source>
        <dbReference type="Pfam" id="PF18164"/>
    </source>
</evidence>
<dbReference type="Pfam" id="PF18082">
    <property type="entry name" value="NAT_N"/>
    <property type="match status" value="1"/>
</dbReference>
<dbReference type="EMBL" id="LVJI01000016">
    <property type="protein sequence ID" value="OAB45755.1"/>
    <property type="molecule type" value="Genomic_DNA"/>
</dbReference>
<evidence type="ECO:0008006" key="5">
    <source>
        <dbReference type="Google" id="ProtNLM"/>
    </source>
</evidence>
<feature type="domain" description="N-acyltransferase N-terminal" evidence="1">
    <location>
        <begin position="1"/>
        <end position="117"/>
    </location>
</feature>
<dbReference type="InterPro" id="IPR041644">
    <property type="entry name" value="GNAT_C"/>
</dbReference>
<dbReference type="AlphaFoldDB" id="A0A168NFX8"/>